<dbReference type="Pfam" id="PF13374">
    <property type="entry name" value="TPR_10"/>
    <property type="match status" value="1"/>
</dbReference>
<comment type="caution">
    <text evidence="2">The sequence shown here is derived from an EMBL/GenBank/DDBJ whole genome shotgun (WGS) entry which is preliminary data.</text>
</comment>
<protein>
    <submittedName>
        <fullName evidence="2">CHAT domain-containing protein</fullName>
    </submittedName>
</protein>
<evidence type="ECO:0000259" key="1">
    <source>
        <dbReference type="Pfam" id="PF12770"/>
    </source>
</evidence>
<name>A0AAD7IJ57_9AGAR</name>
<dbReference type="InterPro" id="IPR011990">
    <property type="entry name" value="TPR-like_helical_dom_sf"/>
</dbReference>
<dbReference type="SUPFAM" id="SSF48452">
    <property type="entry name" value="TPR-like"/>
    <property type="match status" value="2"/>
</dbReference>
<evidence type="ECO:0000313" key="2">
    <source>
        <dbReference type="EMBL" id="KAJ7743453.1"/>
    </source>
</evidence>
<dbReference type="PANTHER" id="PTHR19959">
    <property type="entry name" value="KINESIN LIGHT CHAIN"/>
    <property type="match status" value="1"/>
</dbReference>
<dbReference type="EMBL" id="JARJLG010000112">
    <property type="protein sequence ID" value="KAJ7743453.1"/>
    <property type="molecule type" value="Genomic_DNA"/>
</dbReference>
<dbReference type="Proteomes" id="UP001215280">
    <property type="component" value="Unassembled WGS sequence"/>
</dbReference>
<proteinExistence type="predicted"/>
<dbReference type="Gene3D" id="1.25.40.10">
    <property type="entry name" value="Tetratricopeptide repeat domain"/>
    <property type="match status" value="3"/>
</dbReference>
<dbReference type="PANTHER" id="PTHR19959:SF119">
    <property type="entry name" value="FUNGAL LIPASE-LIKE DOMAIN-CONTAINING PROTEIN"/>
    <property type="match status" value="1"/>
</dbReference>
<accession>A0AAD7IJ57</accession>
<evidence type="ECO:0000313" key="3">
    <source>
        <dbReference type="Proteomes" id="UP001215280"/>
    </source>
</evidence>
<dbReference type="Pfam" id="PF12770">
    <property type="entry name" value="CHAT"/>
    <property type="match status" value="1"/>
</dbReference>
<gene>
    <name evidence="2" type="ORF">DFH07DRAFT_749847</name>
</gene>
<feature type="domain" description="CHAT" evidence="1">
    <location>
        <begin position="932"/>
        <end position="1182"/>
    </location>
</feature>
<dbReference type="AlphaFoldDB" id="A0AAD7IJ57"/>
<reference evidence="2" key="1">
    <citation type="submission" date="2023-03" db="EMBL/GenBank/DDBJ databases">
        <title>Massive genome expansion in bonnet fungi (Mycena s.s.) driven by repeated elements and novel gene families across ecological guilds.</title>
        <authorList>
            <consortium name="Lawrence Berkeley National Laboratory"/>
            <person name="Harder C.B."/>
            <person name="Miyauchi S."/>
            <person name="Viragh M."/>
            <person name="Kuo A."/>
            <person name="Thoen E."/>
            <person name="Andreopoulos B."/>
            <person name="Lu D."/>
            <person name="Skrede I."/>
            <person name="Drula E."/>
            <person name="Henrissat B."/>
            <person name="Morin E."/>
            <person name="Kohler A."/>
            <person name="Barry K."/>
            <person name="LaButti K."/>
            <person name="Morin E."/>
            <person name="Salamov A."/>
            <person name="Lipzen A."/>
            <person name="Mereny Z."/>
            <person name="Hegedus B."/>
            <person name="Baldrian P."/>
            <person name="Stursova M."/>
            <person name="Weitz H."/>
            <person name="Taylor A."/>
            <person name="Grigoriev I.V."/>
            <person name="Nagy L.G."/>
            <person name="Martin F."/>
            <person name="Kauserud H."/>
        </authorList>
    </citation>
    <scope>NUCLEOTIDE SEQUENCE</scope>
    <source>
        <strain evidence="2">CBHHK188m</strain>
    </source>
</reference>
<dbReference type="InterPro" id="IPR024983">
    <property type="entry name" value="CHAT_dom"/>
</dbReference>
<keyword evidence="3" id="KW-1185">Reference proteome</keyword>
<sequence>MIACSLQQHAVSFKNRYRRLGDLKDLEAALQKFQETLKLIPYDLLNGESGYPDRARCLDSIANCLLDRYEELGELHDLKVAVQKSQEAADHIPKGHASRAEFLSTLAISLREIYQGSGNVQDLNAAMGKFQEVVELTSEGHPDRGMALNNLASVFDDQYQILGDLSDLQETIKRLNESLILHPEHQRAMCLRNIAVSLVERYRRLGDLNDLEDAVQKSQEAVNSTPEGHPARGEILKAFSMSLSERYKRFGNINDLNNGLQRSQDAVNTMPESSPTRAPYLHDLALSFIARYRRLGSVNDLKNALQKSQEAVKLTPDSHPDRVTYLQGCAVALDEQYKRFGDLQDLEAAFQKSQEVVKLTRETDLKRAERLDCLASTSRSLFERLGDIKYWEAAKQIYQEVAKLIPPGHPDRSDFLRMIALFSDDQYQLLGDLKDLEGGLQALQQSVDLTPEGHPERATHLHSLAQAFSAQYKRFGDLADLDAALQKLQGAVNLTPSGHPDRAGYLSSLGSTFCIRYERLRSLSDLTLSVQRNQEAVDITPKEHRDMAPHLHSLAISLRERYQRLGNLNDLQTAVQMSQYAVELTPEGHRFRMSFLQSLAVFLHHRYERLEEVGDLQNAIQICCNVVKTTAAEDPDRAVYLQNLAGYFLDRYKRFRDPGDLEAVHTYYGESFKNSSSDPEYSWERALIWASIPEEFQPSYGQAAYTAAFRLLPELLWLGNSMPVRHNAIPRLGIAEATANAMRISINLSNLTSAVEFMEQGLATTFQQILQLKTDVDSTKLPRDQAEAFRNLSSELYRQRSPNPREIAYQRKGLLDNIRRQPGLEYFLLPKPYKVLCCASKGGPVVILTSHKEQCEGIIITNPTSEPVHVPLPNVTLNVLELQRERLSELLGRCNVKIRGPSAASRLFDSRPDITTPQEGFADMLDWLWATHNIHDGRLWWLPSGAFAGLPLHASPPSNQSQFIHSYTATLGSLLDAQAKPSAKCKLGIVGVSHTDANGANPLEGVDQEVQNILSAVGATHIQSLKGPQATAESVKHKIQDCSWIHLACHGKQDIVSPPQSSLLLYGSKLELEDILRMDLPNAQFVFLAACQTGMGDSVLINESFHLGGGFIAAGFRAAIGTMWSMEDKDGPLVSQLVYSHLFGEGRQPQASDTAEALHLAVKELKARGVTYERWIPFIHMGV</sequence>
<organism evidence="2 3">
    <name type="scientific">Mycena maculata</name>
    <dbReference type="NCBI Taxonomy" id="230809"/>
    <lineage>
        <taxon>Eukaryota</taxon>
        <taxon>Fungi</taxon>
        <taxon>Dikarya</taxon>
        <taxon>Basidiomycota</taxon>
        <taxon>Agaricomycotina</taxon>
        <taxon>Agaricomycetes</taxon>
        <taxon>Agaricomycetidae</taxon>
        <taxon>Agaricales</taxon>
        <taxon>Marasmiineae</taxon>
        <taxon>Mycenaceae</taxon>
        <taxon>Mycena</taxon>
    </lineage>
</organism>